<gene>
    <name evidence="3" type="ORF">SLEP1_g30175</name>
</gene>
<sequence>MAHATEASTSRVDIGNHSSNTASRKGKEIQLVPSSYKDAKSHGKNEAMRKRNEVTIPLTLHKSVVKRSDSAHDDLSFTELLLRNYKNFTRSVAPSRAMVEMLIDGSKYLFDFRRMLQIDSETENYWSISWIKMNMASIFFLKVSIGKEGENTELENNKYIESYVNANASITHKVDLIVELDDSSLKRKRAEFEAFPPNPIMAFPTPPVVAPLIFLRMC</sequence>
<dbReference type="EMBL" id="BPVZ01000054">
    <property type="protein sequence ID" value="GKV19990.1"/>
    <property type="molecule type" value="Genomic_DNA"/>
</dbReference>
<dbReference type="AlphaFoldDB" id="A0AAV5K9W8"/>
<name>A0AAV5K9W8_9ROSI</name>
<dbReference type="Proteomes" id="UP001054252">
    <property type="component" value="Unassembled WGS sequence"/>
</dbReference>
<keyword evidence="4" id="KW-1185">Reference proteome</keyword>
<feature type="domain" description="RCD1 WWE" evidence="2">
    <location>
        <begin position="95"/>
        <end position="139"/>
    </location>
</feature>
<feature type="region of interest" description="Disordered" evidence="1">
    <location>
        <begin position="1"/>
        <end position="47"/>
    </location>
</feature>
<accession>A0AAV5K9W8</accession>
<evidence type="ECO:0000259" key="2">
    <source>
        <dbReference type="Pfam" id="PF23467"/>
    </source>
</evidence>
<comment type="caution">
    <text evidence="3">The sequence shown here is derived from an EMBL/GenBank/DDBJ whole genome shotgun (WGS) entry which is preliminary data.</text>
</comment>
<feature type="compositionally biased region" description="Polar residues" evidence="1">
    <location>
        <begin position="1"/>
        <end position="23"/>
    </location>
</feature>
<dbReference type="InterPro" id="IPR057823">
    <property type="entry name" value="WWE_RCD1"/>
</dbReference>
<dbReference type="Pfam" id="PF23467">
    <property type="entry name" value="WWE_5"/>
    <property type="match status" value="1"/>
</dbReference>
<reference evidence="3 4" key="1">
    <citation type="journal article" date="2021" name="Commun. Biol.">
        <title>The genome of Shorea leprosula (Dipterocarpaceae) highlights the ecological relevance of drought in aseasonal tropical rainforests.</title>
        <authorList>
            <person name="Ng K.K.S."/>
            <person name="Kobayashi M.J."/>
            <person name="Fawcett J.A."/>
            <person name="Hatakeyama M."/>
            <person name="Paape T."/>
            <person name="Ng C.H."/>
            <person name="Ang C.C."/>
            <person name="Tnah L.H."/>
            <person name="Lee C.T."/>
            <person name="Nishiyama T."/>
            <person name="Sese J."/>
            <person name="O'Brien M.J."/>
            <person name="Copetti D."/>
            <person name="Mohd Noor M.I."/>
            <person name="Ong R.C."/>
            <person name="Putra M."/>
            <person name="Sireger I.Z."/>
            <person name="Indrioko S."/>
            <person name="Kosugi Y."/>
            <person name="Izuno A."/>
            <person name="Isagi Y."/>
            <person name="Lee S.L."/>
            <person name="Shimizu K.K."/>
        </authorList>
    </citation>
    <scope>NUCLEOTIDE SEQUENCE [LARGE SCALE GENOMIC DNA]</scope>
    <source>
        <strain evidence="3">214</strain>
    </source>
</reference>
<proteinExistence type="predicted"/>
<evidence type="ECO:0000313" key="3">
    <source>
        <dbReference type="EMBL" id="GKV19990.1"/>
    </source>
</evidence>
<feature type="compositionally biased region" description="Basic and acidic residues" evidence="1">
    <location>
        <begin position="37"/>
        <end position="47"/>
    </location>
</feature>
<protein>
    <recommendedName>
        <fullName evidence="2">RCD1 WWE domain-containing protein</fullName>
    </recommendedName>
</protein>
<evidence type="ECO:0000313" key="4">
    <source>
        <dbReference type="Proteomes" id="UP001054252"/>
    </source>
</evidence>
<evidence type="ECO:0000256" key="1">
    <source>
        <dbReference type="SAM" id="MobiDB-lite"/>
    </source>
</evidence>
<organism evidence="3 4">
    <name type="scientific">Rubroshorea leprosula</name>
    <dbReference type="NCBI Taxonomy" id="152421"/>
    <lineage>
        <taxon>Eukaryota</taxon>
        <taxon>Viridiplantae</taxon>
        <taxon>Streptophyta</taxon>
        <taxon>Embryophyta</taxon>
        <taxon>Tracheophyta</taxon>
        <taxon>Spermatophyta</taxon>
        <taxon>Magnoliopsida</taxon>
        <taxon>eudicotyledons</taxon>
        <taxon>Gunneridae</taxon>
        <taxon>Pentapetalae</taxon>
        <taxon>rosids</taxon>
        <taxon>malvids</taxon>
        <taxon>Malvales</taxon>
        <taxon>Dipterocarpaceae</taxon>
        <taxon>Rubroshorea</taxon>
    </lineage>
</organism>